<proteinExistence type="predicted"/>
<dbReference type="Pfam" id="PF24883">
    <property type="entry name" value="NPHP3_N"/>
    <property type="match status" value="1"/>
</dbReference>
<dbReference type="PANTHER" id="PTHR10039:SF14">
    <property type="entry name" value="NACHT DOMAIN-CONTAINING PROTEIN"/>
    <property type="match status" value="1"/>
</dbReference>
<evidence type="ECO:0000313" key="5">
    <source>
        <dbReference type="Proteomes" id="UP000807342"/>
    </source>
</evidence>
<name>A0A9P6C269_9AGAR</name>
<gene>
    <name evidence="4" type="ORF">P691DRAFT_775351</name>
</gene>
<dbReference type="PRINTS" id="PR00830">
    <property type="entry name" value="ENDOLAPTASE"/>
</dbReference>
<accession>A0A9P6C269</accession>
<evidence type="ECO:0000256" key="1">
    <source>
        <dbReference type="ARBA" id="ARBA00022737"/>
    </source>
</evidence>
<protein>
    <recommendedName>
        <fullName evidence="3">Nephrocystin 3-like N-terminal domain-containing protein</fullName>
    </recommendedName>
</protein>
<reference evidence="4" key="1">
    <citation type="submission" date="2020-11" db="EMBL/GenBank/DDBJ databases">
        <authorList>
            <consortium name="DOE Joint Genome Institute"/>
            <person name="Ahrendt S."/>
            <person name="Riley R."/>
            <person name="Andreopoulos W."/>
            <person name="Labutti K."/>
            <person name="Pangilinan J."/>
            <person name="Ruiz-Duenas F.J."/>
            <person name="Barrasa J.M."/>
            <person name="Sanchez-Garcia M."/>
            <person name="Camarero S."/>
            <person name="Miyauchi S."/>
            <person name="Serrano A."/>
            <person name="Linde D."/>
            <person name="Babiker R."/>
            <person name="Drula E."/>
            <person name="Ayuso-Fernandez I."/>
            <person name="Pacheco R."/>
            <person name="Padilla G."/>
            <person name="Ferreira P."/>
            <person name="Barriuso J."/>
            <person name="Kellner H."/>
            <person name="Castanera R."/>
            <person name="Alfaro M."/>
            <person name="Ramirez L."/>
            <person name="Pisabarro A.G."/>
            <person name="Kuo A."/>
            <person name="Tritt A."/>
            <person name="Lipzen A."/>
            <person name="He G."/>
            <person name="Yan M."/>
            <person name="Ng V."/>
            <person name="Cullen D."/>
            <person name="Martin F."/>
            <person name="Rosso M.-N."/>
            <person name="Henrissat B."/>
            <person name="Hibbett D."/>
            <person name="Martinez A.T."/>
            <person name="Grigoriev I.V."/>
        </authorList>
    </citation>
    <scope>NUCLEOTIDE SEQUENCE</scope>
    <source>
        <strain evidence="4">MF-IS2</strain>
    </source>
</reference>
<sequence length="663" mass="74883">MPLNFHFRFRRNNTPSTSRRDADDEEDGASTSHGWFMGASNIVINRPTMVDKPKIIQNFDQGKTVLELLIKTMTPGAAADSSVRYPPPRCYPGTRTSLTTEIKTWLFSADRAQSMMWLHGPPGVGKSAIAQSIAEFAEEKACLGASFFFSGTRNDPNKVFPTLAYQFAVRIPEYKQIITAQLAHDPDILDKAPRLQFKKLIVEPFVLLRSRPRVLIILDGLDECLGNDMQCEIVELINEVVCSPTPLPLLWMICSRPEPHLTYLFFRAHFQIACWKEELFVDEEESKGDVEHYIREELKNIHGRYAHTITEDEDGVWPPEEVVVVIIEAASGLFVFASTVLKFIGDSNMLTRRANLRLLSLSSNTLIFSAIPTRTLPATLILLGAYIVNDETLKRRGVQVVANLLGYSRREFYSTLSKLHSILGIPAPEEAASTALGIFHKSLGEYLTDPARSGRFHLDKREVHSALAKGCLRLLFEDVRSTSSTPSFICWPAPAALDNDKIVRRYVKFFLTGWTWKNCVSEGDHVLPHLVESLREYDFGALDYLAWQQGAIILFMDFLSWLYEVSLKEPQLNCILRTERKSDRDDELLAYGRALMPNSIPFDFEHDLKAPLEKLSDPPRLLLLGYDGKTALVSFCVPIIGVYSPAFPPASQERTAILTRFFT</sequence>
<dbReference type="AlphaFoldDB" id="A0A9P6C269"/>
<dbReference type="Proteomes" id="UP000807342">
    <property type="component" value="Unassembled WGS sequence"/>
</dbReference>
<evidence type="ECO:0000259" key="3">
    <source>
        <dbReference type="Pfam" id="PF24883"/>
    </source>
</evidence>
<dbReference type="OrthoDB" id="163438at2759"/>
<dbReference type="SUPFAM" id="SSF52540">
    <property type="entry name" value="P-loop containing nucleoside triphosphate hydrolases"/>
    <property type="match status" value="1"/>
</dbReference>
<feature type="domain" description="Nephrocystin 3-like N-terminal" evidence="3">
    <location>
        <begin position="100"/>
        <end position="256"/>
    </location>
</feature>
<dbReference type="EMBL" id="MU151158">
    <property type="protein sequence ID" value="KAF9448537.1"/>
    <property type="molecule type" value="Genomic_DNA"/>
</dbReference>
<dbReference type="InterPro" id="IPR027417">
    <property type="entry name" value="P-loop_NTPase"/>
</dbReference>
<dbReference type="PANTHER" id="PTHR10039">
    <property type="entry name" value="AMELOGENIN"/>
    <property type="match status" value="1"/>
</dbReference>
<comment type="caution">
    <text evidence="4">The sequence shown here is derived from an EMBL/GenBank/DDBJ whole genome shotgun (WGS) entry which is preliminary data.</text>
</comment>
<feature type="region of interest" description="Disordered" evidence="2">
    <location>
        <begin position="11"/>
        <end position="33"/>
    </location>
</feature>
<dbReference type="Gene3D" id="3.40.50.300">
    <property type="entry name" value="P-loop containing nucleotide triphosphate hydrolases"/>
    <property type="match status" value="1"/>
</dbReference>
<keyword evidence="1" id="KW-0677">Repeat</keyword>
<evidence type="ECO:0000256" key="2">
    <source>
        <dbReference type="SAM" id="MobiDB-lite"/>
    </source>
</evidence>
<keyword evidence="5" id="KW-1185">Reference proteome</keyword>
<organism evidence="4 5">
    <name type="scientific">Macrolepiota fuliginosa MF-IS2</name>
    <dbReference type="NCBI Taxonomy" id="1400762"/>
    <lineage>
        <taxon>Eukaryota</taxon>
        <taxon>Fungi</taxon>
        <taxon>Dikarya</taxon>
        <taxon>Basidiomycota</taxon>
        <taxon>Agaricomycotina</taxon>
        <taxon>Agaricomycetes</taxon>
        <taxon>Agaricomycetidae</taxon>
        <taxon>Agaricales</taxon>
        <taxon>Agaricineae</taxon>
        <taxon>Agaricaceae</taxon>
        <taxon>Macrolepiota</taxon>
    </lineage>
</organism>
<evidence type="ECO:0000313" key="4">
    <source>
        <dbReference type="EMBL" id="KAF9448537.1"/>
    </source>
</evidence>
<dbReference type="InterPro" id="IPR056884">
    <property type="entry name" value="NPHP3-like_N"/>
</dbReference>